<organism evidence="1">
    <name type="scientific">invertebrate metagenome</name>
    <dbReference type="NCBI Taxonomy" id="1711999"/>
    <lineage>
        <taxon>unclassified sequences</taxon>
        <taxon>metagenomes</taxon>
        <taxon>organismal metagenomes</taxon>
    </lineage>
</organism>
<name>A0A484HBA1_9ZZZZ</name>
<sequence>MGQQIPDRQLTHGVCSLYYALFECKILLDVSHTHDYFSRPGLERLCCTRTQAVTEGSC</sequence>
<reference evidence="1" key="1">
    <citation type="submission" date="2018-10" db="EMBL/GenBank/DDBJ databases">
        <authorList>
            <person name="Gruber-Vodicka H."/>
            <person name="Jaeckle O."/>
        </authorList>
    </citation>
    <scope>NUCLEOTIDE SEQUENCE</scope>
</reference>
<proteinExistence type="predicted"/>
<protein>
    <submittedName>
        <fullName evidence="1">Uncharacterized protein</fullName>
    </submittedName>
</protein>
<dbReference type="EMBL" id="LR026963">
    <property type="protein sequence ID" value="VBB69052.1"/>
    <property type="molecule type" value="Genomic_DNA"/>
</dbReference>
<accession>A0A484HBA1</accession>
<dbReference type="AlphaFoldDB" id="A0A484HBA1"/>
<gene>
    <name evidence="1" type="ORF">RIEGSTA812A_PEG_525</name>
</gene>
<evidence type="ECO:0000313" key="1">
    <source>
        <dbReference type="EMBL" id="VBB69052.1"/>
    </source>
</evidence>